<gene>
    <name evidence="10" type="ORF">SAMN04488544_2162</name>
</gene>
<dbReference type="GO" id="GO:0055085">
    <property type="term" value="P:transmembrane transport"/>
    <property type="evidence" value="ECO:0007669"/>
    <property type="project" value="InterPro"/>
</dbReference>
<evidence type="ECO:0000256" key="5">
    <source>
        <dbReference type="ARBA" id="ARBA00022989"/>
    </source>
</evidence>
<dbReference type="OrthoDB" id="9804439at2"/>
<proteinExistence type="inferred from homology"/>
<evidence type="ECO:0000256" key="4">
    <source>
        <dbReference type="ARBA" id="ARBA00022692"/>
    </source>
</evidence>
<evidence type="ECO:0000259" key="9">
    <source>
        <dbReference type="PROSITE" id="PS50928"/>
    </source>
</evidence>
<dbReference type="PANTHER" id="PTHR30193">
    <property type="entry name" value="ABC TRANSPORTER PERMEASE PROTEIN"/>
    <property type="match status" value="1"/>
</dbReference>
<feature type="transmembrane region" description="Helical" evidence="7">
    <location>
        <begin position="92"/>
        <end position="119"/>
    </location>
</feature>
<dbReference type="PANTHER" id="PTHR30193:SF41">
    <property type="entry name" value="DIACETYLCHITOBIOSE UPTAKE SYSTEM PERMEASE PROTEIN NGCF"/>
    <property type="match status" value="1"/>
</dbReference>
<feature type="domain" description="ABC transmembrane type-1" evidence="9">
    <location>
        <begin position="93"/>
        <end position="313"/>
    </location>
</feature>
<dbReference type="Pfam" id="PF00528">
    <property type="entry name" value="BPD_transp_1"/>
    <property type="match status" value="1"/>
</dbReference>
<feature type="transmembrane region" description="Helical" evidence="7">
    <location>
        <begin position="131"/>
        <end position="151"/>
    </location>
</feature>
<dbReference type="GO" id="GO:0005886">
    <property type="term" value="C:plasma membrane"/>
    <property type="evidence" value="ECO:0007669"/>
    <property type="project" value="UniProtKB-SubCell"/>
</dbReference>
<dbReference type="RefSeq" id="WP_091074411.1">
    <property type="nucleotide sequence ID" value="NZ_LT629799.1"/>
</dbReference>
<dbReference type="InterPro" id="IPR051393">
    <property type="entry name" value="ABC_transporter_permease"/>
</dbReference>
<evidence type="ECO:0000256" key="3">
    <source>
        <dbReference type="ARBA" id="ARBA00022475"/>
    </source>
</evidence>
<evidence type="ECO:0000313" key="11">
    <source>
        <dbReference type="Proteomes" id="UP000198825"/>
    </source>
</evidence>
<dbReference type="Gene3D" id="1.10.3720.10">
    <property type="entry name" value="MetI-like"/>
    <property type="match status" value="1"/>
</dbReference>
<keyword evidence="5 7" id="KW-1133">Transmembrane helix</keyword>
<evidence type="ECO:0000256" key="7">
    <source>
        <dbReference type="RuleBase" id="RU363032"/>
    </source>
</evidence>
<evidence type="ECO:0000256" key="2">
    <source>
        <dbReference type="ARBA" id="ARBA00022448"/>
    </source>
</evidence>
<reference evidence="11" key="1">
    <citation type="submission" date="2016-10" db="EMBL/GenBank/DDBJ databases">
        <authorList>
            <person name="Varghese N."/>
            <person name="Submissions S."/>
        </authorList>
    </citation>
    <scope>NUCLEOTIDE SEQUENCE [LARGE SCALE GENOMIC DNA]</scope>
    <source>
        <strain evidence="11">DSM 21743</strain>
    </source>
</reference>
<feature type="transmembrane region" description="Helical" evidence="7">
    <location>
        <begin position="182"/>
        <end position="204"/>
    </location>
</feature>
<keyword evidence="2 7" id="KW-0813">Transport</keyword>
<protein>
    <submittedName>
        <fullName evidence="10">Carbohydrate ABC transporter membrane protein 1, CUT1 family</fullName>
    </submittedName>
</protein>
<dbReference type="STRING" id="546874.SAMN04488544_2162"/>
<evidence type="ECO:0000256" key="6">
    <source>
        <dbReference type="ARBA" id="ARBA00023136"/>
    </source>
</evidence>
<dbReference type="InterPro" id="IPR035906">
    <property type="entry name" value="MetI-like_sf"/>
</dbReference>
<dbReference type="PROSITE" id="PS50928">
    <property type="entry name" value="ABC_TM1"/>
    <property type="match status" value="1"/>
</dbReference>
<dbReference type="InterPro" id="IPR000515">
    <property type="entry name" value="MetI-like"/>
</dbReference>
<feature type="transmembrane region" description="Helical" evidence="7">
    <location>
        <begin position="236"/>
        <end position="255"/>
    </location>
</feature>
<organism evidence="10 11">
    <name type="scientific">Microlunatus sagamiharensis</name>
    <dbReference type="NCBI Taxonomy" id="546874"/>
    <lineage>
        <taxon>Bacteria</taxon>
        <taxon>Bacillati</taxon>
        <taxon>Actinomycetota</taxon>
        <taxon>Actinomycetes</taxon>
        <taxon>Propionibacteriales</taxon>
        <taxon>Propionibacteriaceae</taxon>
        <taxon>Microlunatus</taxon>
    </lineage>
</organism>
<feature type="transmembrane region" description="Helical" evidence="7">
    <location>
        <begin position="292"/>
        <end position="312"/>
    </location>
</feature>
<keyword evidence="6 7" id="KW-0472">Membrane</keyword>
<evidence type="ECO:0000256" key="1">
    <source>
        <dbReference type="ARBA" id="ARBA00004651"/>
    </source>
</evidence>
<dbReference type="AlphaFoldDB" id="A0A1H2MIW7"/>
<keyword evidence="11" id="KW-1185">Reference proteome</keyword>
<accession>A0A1H2MIW7</accession>
<comment type="subcellular location">
    <subcellularLocation>
        <location evidence="1 7">Cell membrane</location>
        <topology evidence="1 7">Multi-pass membrane protein</topology>
    </subcellularLocation>
</comment>
<dbReference type="SUPFAM" id="SSF161098">
    <property type="entry name" value="MetI-like"/>
    <property type="match status" value="1"/>
</dbReference>
<feature type="region of interest" description="Disordered" evidence="8">
    <location>
        <begin position="1"/>
        <end position="25"/>
    </location>
</feature>
<keyword evidence="3" id="KW-1003">Cell membrane</keyword>
<sequence>MTTTATPPPVVAPGPVPPPSGSRFGSRLKRSQRLAGYLFVLPTLALFLAFVGWPIVQTIYLSLSRWSGFGDKTFIGADNYTRMLGDPVAHRALFVTVVFTAATTILQTVIGMVVAVLVNMVWRSVGIVVRTILFVPGIVSFVVTGVLWKLIYDPNVGTLNRILGSVGLEGLQHTWLADRGTVLPALIAVAVWGGVGMNMLIFFAGIQGIGPGLYEAAEVDGAGPFQRFWNITVPQLRVVTGIVVSLGLLNGFKVFDLMYVMTGGGPNHASEVFGTYLYNLAFGSTSGALPQFGYASAFSVLVMVLCIVAVVVQMTITRRSER</sequence>
<evidence type="ECO:0000313" key="10">
    <source>
        <dbReference type="EMBL" id="SDU93160.1"/>
    </source>
</evidence>
<comment type="similarity">
    <text evidence="7">Belongs to the binding-protein-dependent transport system permease family.</text>
</comment>
<dbReference type="CDD" id="cd06261">
    <property type="entry name" value="TM_PBP2"/>
    <property type="match status" value="1"/>
</dbReference>
<keyword evidence="4 7" id="KW-0812">Transmembrane</keyword>
<dbReference type="Proteomes" id="UP000198825">
    <property type="component" value="Chromosome I"/>
</dbReference>
<name>A0A1H2MIW7_9ACTN</name>
<evidence type="ECO:0000256" key="8">
    <source>
        <dbReference type="SAM" id="MobiDB-lite"/>
    </source>
</evidence>
<feature type="compositionally biased region" description="Pro residues" evidence="8">
    <location>
        <begin position="1"/>
        <end position="20"/>
    </location>
</feature>
<feature type="transmembrane region" description="Helical" evidence="7">
    <location>
        <begin position="34"/>
        <end position="56"/>
    </location>
</feature>
<dbReference type="EMBL" id="LT629799">
    <property type="protein sequence ID" value="SDU93160.1"/>
    <property type="molecule type" value="Genomic_DNA"/>
</dbReference>